<evidence type="ECO:0000313" key="7">
    <source>
        <dbReference type="Proteomes" id="UP000516422"/>
    </source>
</evidence>
<evidence type="ECO:0000256" key="3">
    <source>
        <dbReference type="ARBA" id="ARBA00023163"/>
    </source>
</evidence>
<dbReference type="SUPFAM" id="SSF47413">
    <property type="entry name" value="lambda repressor-like DNA-binding domains"/>
    <property type="match status" value="1"/>
</dbReference>
<reference evidence="6 7" key="1">
    <citation type="submission" date="2020-04" db="EMBL/GenBank/DDBJ databases">
        <title>Characterization and engineering of Streptomyces griseofuscus DSM40191 as a potential heterologous host for expression of BGCs.</title>
        <authorList>
            <person name="Gren T."/>
            <person name="Whitford C.M."/>
            <person name="Mohite O.S."/>
            <person name="Joergensen T.S."/>
            <person name="Nielsen J.B."/>
            <person name="Lee S.Y."/>
            <person name="Weber T."/>
        </authorList>
    </citation>
    <scope>NUCLEOTIDE SEQUENCE [LARGE SCALE GENOMIC DNA]</scope>
    <source>
        <strain evidence="6 7">DSM 40191</strain>
        <plasmid evidence="6 7">pSGRIFU2</plasmid>
    </source>
</reference>
<accession>A0A7H1QDB7</accession>
<keyword evidence="6" id="KW-0614">Plasmid</keyword>
<geneLocation type="plasmid" evidence="6 7">
    <name>pSGRIFU2</name>
</geneLocation>
<feature type="region of interest" description="Disordered" evidence="4">
    <location>
        <begin position="131"/>
        <end position="154"/>
    </location>
</feature>
<evidence type="ECO:0000256" key="4">
    <source>
        <dbReference type="SAM" id="MobiDB-lite"/>
    </source>
</evidence>
<dbReference type="KEGG" id="sgf:HEP81_08069"/>
<dbReference type="PANTHER" id="PTHR36511:SF3">
    <property type="entry name" value="ANTITOXIN HIGA-2"/>
    <property type="match status" value="1"/>
</dbReference>
<evidence type="ECO:0000259" key="5">
    <source>
        <dbReference type="PROSITE" id="PS50943"/>
    </source>
</evidence>
<evidence type="ECO:0000256" key="2">
    <source>
        <dbReference type="ARBA" id="ARBA00023125"/>
    </source>
</evidence>
<dbReference type="Proteomes" id="UP000516422">
    <property type="component" value="Plasmid pSGRIFU2"/>
</dbReference>
<feature type="domain" description="HTH cro/C1-type" evidence="5">
    <location>
        <begin position="30"/>
        <end position="83"/>
    </location>
</feature>
<protein>
    <submittedName>
        <fullName evidence="6">Helix-turn-helix domain-containing protein</fullName>
    </submittedName>
</protein>
<organism evidence="6 7">
    <name type="scientific">Streptomyces griseofuscus</name>
    <dbReference type="NCBI Taxonomy" id="146922"/>
    <lineage>
        <taxon>Bacteria</taxon>
        <taxon>Bacillati</taxon>
        <taxon>Actinomycetota</taxon>
        <taxon>Actinomycetes</taxon>
        <taxon>Kitasatosporales</taxon>
        <taxon>Streptomycetaceae</taxon>
        <taxon>Streptomyces</taxon>
    </lineage>
</organism>
<evidence type="ECO:0000313" key="6">
    <source>
        <dbReference type="EMBL" id="QNT98297.1"/>
    </source>
</evidence>
<dbReference type="Gene3D" id="1.10.260.40">
    <property type="entry name" value="lambda repressor-like DNA-binding domains"/>
    <property type="match status" value="1"/>
</dbReference>
<dbReference type="Pfam" id="PF01381">
    <property type="entry name" value="HTH_3"/>
    <property type="match status" value="1"/>
</dbReference>
<proteinExistence type="predicted"/>
<dbReference type="InterPro" id="IPR001387">
    <property type="entry name" value="Cro/C1-type_HTH"/>
</dbReference>
<dbReference type="PROSITE" id="PS50943">
    <property type="entry name" value="HTH_CROC1"/>
    <property type="match status" value="1"/>
</dbReference>
<dbReference type="NCBIfam" id="NF047542">
    <property type="entry name" value="telomere_Tap"/>
    <property type="match status" value="1"/>
</dbReference>
<sequence>MSTENELFSAVDALLEQVAQDDLPDPAERKRLREAAGLSQAQIATALGARREAVGNWEIGKSEPRPPKRAAYARLLEGLAARYPAQSADAPAPAPTPVVPEAFTGPTAVPAPAVEAPAAPAPAAAVRPAPAVKPAASSRRPGAKKAVAKKTTAAATADVDPRFENGPLAVVDCEDGQVSAYCAGGLVLDVPAKTIPALVDWTLTEGRLGQARLHRNGRDADPILVLTAAALERFGLPTALSEEERHAGRIPAGHKVVKQIERAGLQMTQRGFGPWARLYRDPEGSRRRCVQLCILPWHALDVREWGRKDDPELLLTMHPADLVQYLGLYAARVMTPRGSTATTGLELMTALRPPTRAEKNPATGEFERAYNEDALTQLYPVVPCEVPDEHPILKGQFARHHMRTPAEMLMEEPYDWCRPLTDEECANPYLVVVDLNMSFAAAANGLAVGLNGPTHLKNNPAFDPSLPGSWLVDLSHVDLSRARVNNRTVDGSRLPSPFTPKGDTPEGPAWYATPTVQYAVELGFDVAPIEAYVRTQNGRYLDSWYKRLRDAYVATMADMGVTTDLQGQEFLEAMARRKQVDPALALLETAIKATAKGAIGKLRQRSRGQVPYYEPYPALERVNWRPDIRAAVLANQRVGLHRKLMKTAAAADLYPVAIGTDAIVYPSPGPSPLDVLPTTPEGKPVPGGFRLGVSPGMVKHQGTQTVLWAEQQFEERGGVFNISNLIKTDQSAGEGE</sequence>
<keyword evidence="1" id="KW-0805">Transcription regulation</keyword>
<name>A0A7H1QDB7_9ACTN</name>
<keyword evidence="3" id="KW-0804">Transcription</keyword>
<dbReference type="InterPro" id="IPR010982">
    <property type="entry name" value="Lambda_DNA-bd_dom_sf"/>
</dbReference>
<dbReference type="PANTHER" id="PTHR36511">
    <property type="entry name" value="MERR FAMILY BACTERIAL REGULATORY PROTEIN"/>
    <property type="match status" value="1"/>
</dbReference>
<feature type="region of interest" description="Disordered" evidence="4">
    <location>
        <begin position="488"/>
        <end position="507"/>
    </location>
</feature>
<dbReference type="RefSeq" id="WP_037664294.1">
    <property type="nucleotide sequence ID" value="NZ_CP051008.1"/>
</dbReference>
<dbReference type="AlphaFoldDB" id="A0A7H1QDB7"/>
<keyword evidence="2" id="KW-0238">DNA-binding</keyword>
<dbReference type="EMBL" id="CP051008">
    <property type="protein sequence ID" value="QNT98297.1"/>
    <property type="molecule type" value="Genomic_DNA"/>
</dbReference>
<dbReference type="CDD" id="cd00093">
    <property type="entry name" value="HTH_XRE"/>
    <property type="match status" value="1"/>
</dbReference>
<gene>
    <name evidence="6" type="ORF">HEP81_08069</name>
</gene>
<dbReference type="GeneID" id="91467541"/>
<dbReference type="GO" id="GO:0003677">
    <property type="term" value="F:DNA binding"/>
    <property type="evidence" value="ECO:0007669"/>
    <property type="project" value="UniProtKB-KW"/>
</dbReference>
<evidence type="ECO:0000256" key="1">
    <source>
        <dbReference type="ARBA" id="ARBA00023015"/>
    </source>
</evidence>
<dbReference type="InterPro" id="IPR052359">
    <property type="entry name" value="HTH-type_reg/antitoxin"/>
</dbReference>